<name>A0AAV2VRM5_9VIBR</name>
<evidence type="ECO:0000313" key="1">
    <source>
        <dbReference type="EMBL" id="CCO47351.1"/>
    </source>
</evidence>
<evidence type="ECO:0008006" key="3">
    <source>
        <dbReference type="Google" id="ProtNLM"/>
    </source>
</evidence>
<organism evidence="1 2">
    <name type="scientific">Vibrio nigripulchritudo SOn1</name>
    <dbReference type="NCBI Taxonomy" id="1238450"/>
    <lineage>
        <taxon>Bacteria</taxon>
        <taxon>Pseudomonadati</taxon>
        <taxon>Pseudomonadota</taxon>
        <taxon>Gammaproteobacteria</taxon>
        <taxon>Vibrionales</taxon>
        <taxon>Vibrionaceae</taxon>
        <taxon>Vibrio</taxon>
    </lineage>
</organism>
<gene>
    <name evidence="1" type="ORF">VIBNISOn1_30042</name>
</gene>
<reference evidence="1 2" key="1">
    <citation type="journal article" date="2013" name="ISME J.">
        <title>Comparative genomics of pathogenic lineages of Vibrio nigripulchritudo identifies virulence-associated traits.</title>
        <authorList>
            <person name="Goudenege D."/>
            <person name="Labreuche Y."/>
            <person name="Krin E."/>
            <person name="Ansquer D."/>
            <person name="Mangenot S."/>
            <person name="Calteau A."/>
            <person name="Medigue C."/>
            <person name="Mazel D."/>
            <person name="Polz M.F."/>
            <person name="Le Roux F."/>
        </authorList>
    </citation>
    <scope>NUCLEOTIDE SEQUENCE [LARGE SCALE GENOMIC DNA]</scope>
    <source>
        <strain evidence="1 2">SOn1</strain>
    </source>
</reference>
<dbReference type="AlphaFoldDB" id="A0AAV2VRM5"/>
<dbReference type="EMBL" id="CAOF01000120">
    <property type="protein sequence ID" value="CCO47351.1"/>
    <property type="molecule type" value="Genomic_DNA"/>
</dbReference>
<evidence type="ECO:0000313" key="2">
    <source>
        <dbReference type="Proteomes" id="UP000018211"/>
    </source>
</evidence>
<protein>
    <recommendedName>
        <fullName evidence="3">Transposase</fullName>
    </recommendedName>
</protein>
<dbReference type="Proteomes" id="UP000018211">
    <property type="component" value="Unassembled WGS sequence"/>
</dbReference>
<comment type="caution">
    <text evidence="1">The sequence shown here is derived from an EMBL/GenBank/DDBJ whole genome shotgun (WGS) entry which is preliminary data.</text>
</comment>
<sequence>MRRNTEYSKCHHLANQPISQRQHEAVESYDRQNFKYIPANEKKWTKSHRNKILEFTDRCFME</sequence>
<proteinExistence type="predicted"/>
<accession>A0AAV2VRM5</accession>